<dbReference type="SMART" id="SM00487">
    <property type="entry name" value="DEXDc"/>
    <property type="match status" value="1"/>
</dbReference>
<feature type="compositionally biased region" description="Basic and acidic residues" evidence="8">
    <location>
        <begin position="33"/>
        <end position="49"/>
    </location>
</feature>
<dbReference type="Pfam" id="PF00270">
    <property type="entry name" value="DEAD"/>
    <property type="match status" value="1"/>
</dbReference>
<dbReference type="AlphaFoldDB" id="A0A1B0DIE3"/>
<dbReference type="GO" id="GO:0016787">
    <property type="term" value="F:hydrolase activity"/>
    <property type="evidence" value="ECO:0007669"/>
    <property type="project" value="UniProtKB-KW"/>
</dbReference>
<proteinExistence type="inferred from homology"/>
<feature type="compositionally biased region" description="Acidic residues" evidence="8">
    <location>
        <begin position="50"/>
        <end position="64"/>
    </location>
</feature>
<dbReference type="InterPro" id="IPR001650">
    <property type="entry name" value="Helicase_C-like"/>
</dbReference>
<dbReference type="EMBL" id="AJVK01034367">
    <property type="status" value="NOT_ANNOTATED_CDS"/>
    <property type="molecule type" value="Genomic_DNA"/>
</dbReference>
<dbReference type="InterPro" id="IPR014001">
    <property type="entry name" value="Helicase_ATP-bd"/>
</dbReference>
<evidence type="ECO:0000256" key="5">
    <source>
        <dbReference type="ARBA" id="ARBA00022884"/>
    </source>
</evidence>
<dbReference type="InterPro" id="IPR027417">
    <property type="entry name" value="P-loop_NTPase"/>
</dbReference>
<keyword evidence="5 7" id="KW-0694">RNA-binding</keyword>
<dbReference type="SMART" id="SM00490">
    <property type="entry name" value="HELICc"/>
    <property type="match status" value="1"/>
</dbReference>
<organism evidence="9 10">
    <name type="scientific">Phlebotomus papatasi</name>
    <name type="common">Sandfly</name>
    <dbReference type="NCBI Taxonomy" id="29031"/>
    <lineage>
        <taxon>Eukaryota</taxon>
        <taxon>Metazoa</taxon>
        <taxon>Ecdysozoa</taxon>
        <taxon>Arthropoda</taxon>
        <taxon>Hexapoda</taxon>
        <taxon>Insecta</taxon>
        <taxon>Pterygota</taxon>
        <taxon>Neoptera</taxon>
        <taxon>Endopterygota</taxon>
        <taxon>Diptera</taxon>
        <taxon>Nematocera</taxon>
        <taxon>Psychodoidea</taxon>
        <taxon>Psychodidae</taxon>
        <taxon>Phlebotomus</taxon>
        <taxon>Phlebotomus</taxon>
    </lineage>
</organism>
<comment type="function">
    <text evidence="7">RNA helicase.</text>
</comment>
<dbReference type="InterPro" id="IPR011545">
    <property type="entry name" value="DEAD/DEAH_box_helicase_dom"/>
</dbReference>
<dbReference type="InterPro" id="IPR000629">
    <property type="entry name" value="RNA-helicase_DEAD-box_CS"/>
</dbReference>
<evidence type="ECO:0000256" key="4">
    <source>
        <dbReference type="ARBA" id="ARBA00022840"/>
    </source>
</evidence>
<dbReference type="PANTHER" id="PTHR24031">
    <property type="entry name" value="RNA HELICASE"/>
    <property type="match status" value="1"/>
</dbReference>
<evidence type="ECO:0000256" key="2">
    <source>
        <dbReference type="ARBA" id="ARBA00022801"/>
    </source>
</evidence>
<keyword evidence="1 6" id="KW-0547">Nucleotide-binding</keyword>
<evidence type="ECO:0000313" key="9">
    <source>
        <dbReference type="EnsemblMetazoa" id="PPAI007928-PA"/>
    </source>
</evidence>
<accession>A0A1B0DIE3</accession>
<comment type="similarity">
    <text evidence="6">Belongs to the DEAD box helicase family.</text>
</comment>
<dbReference type="PROSITE" id="PS51192">
    <property type="entry name" value="HELICASE_ATP_BIND_1"/>
    <property type="match status" value="1"/>
</dbReference>
<dbReference type="SUPFAM" id="SSF52540">
    <property type="entry name" value="P-loop containing nucleoside triphosphate hydrolases"/>
    <property type="match status" value="1"/>
</dbReference>
<evidence type="ECO:0000256" key="1">
    <source>
        <dbReference type="ARBA" id="ARBA00022741"/>
    </source>
</evidence>
<dbReference type="GO" id="GO:0003724">
    <property type="term" value="F:RNA helicase activity"/>
    <property type="evidence" value="ECO:0007669"/>
    <property type="project" value="UniProtKB-EC"/>
</dbReference>
<dbReference type="EnsemblMetazoa" id="PPAI007928-RA">
    <property type="protein sequence ID" value="PPAI007928-PA"/>
    <property type="gene ID" value="PPAI007928"/>
</dbReference>
<dbReference type="VEuPathDB" id="VectorBase:PPAPM1_012098"/>
<comment type="catalytic activity">
    <reaction evidence="7">
        <text>ATP + H2O = ADP + phosphate + H(+)</text>
        <dbReference type="Rhea" id="RHEA:13065"/>
        <dbReference type="ChEBI" id="CHEBI:15377"/>
        <dbReference type="ChEBI" id="CHEBI:15378"/>
        <dbReference type="ChEBI" id="CHEBI:30616"/>
        <dbReference type="ChEBI" id="CHEBI:43474"/>
        <dbReference type="ChEBI" id="CHEBI:456216"/>
        <dbReference type="EC" id="3.6.4.13"/>
    </reaction>
</comment>
<dbReference type="VEuPathDB" id="VectorBase:PPAI007928"/>
<evidence type="ECO:0000256" key="6">
    <source>
        <dbReference type="RuleBase" id="RU000492"/>
    </source>
</evidence>
<dbReference type="Proteomes" id="UP000092462">
    <property type="component" value="Unassembled WGS sequence"/>
</dbReference>
<reference evidence="9" key="1">
    <citation type="submission" date="2022-08" db="UniProtKB">
        <authorList>
            <consortium name="EnsemblMetazoa"/>
        </authorList>
    </citation>
    <scope>IDENTIFICATION</scope>
    <source>
        <strain evidence="9">Israel</strain>
    </source>
</reference>
<evidence type="ECO:0000256" key="3">
    <source>
        <dbReference type="ARBA" id="ARBA00022806"/>
    </source>
</evidence>
<name>A0A1B0DIE3_PHLPP</name>
<keyword evidence="3 6" id="KW-0347">Helicase</keyword>
<comment type="domain">
    <text evidence="7">The Q motif is unique to and characteristic of the DEAD box family of RNA helicases and controls ATP binding and hydrolysis.</text>
</comment>
<sequence length="547" mass="62114">YAPEQKAADPQKETRLLEKLQGIIAEKKKILEEKAKEKSETSDKVVEKIEEPEEDEEQEVEGEIPQEPVDPDTFRILGDEQFVKKEKVKRTLPSWLAHPIVISNDLSDKSELVEKMKFLSSEMKENLKKIGIETLFPVQKQVIPWILDAHSNPPPFRPRDLCVSAPTGSGKTIAFALPIVQLLRKRVTQKIRALVVLPVRELAAQVFTVFKNLSKGTNLDCLLFSPNRSLAEEQKLLVKEVNGKIHPRVDIIVATAGRLVEHLCETPGFCLKDLKFLVIDEADRIMEQIQNDWLYHLENHLQKDFHGGKIPFSLMTLSEELSRQPHKLLFSATLSSDPEKLENMKLFQPKLFTSVITEFKYSDQDQENAKQLVGKYTTPSELREKICQTELQKKPLTLFKLIKENSWRRFICFTNNNVAASRLAFVLKKMVGDELVIEELSANLHKMARQSILKKFSSGKIHGLVSSDTLGRGIDVPKIDAVVCYDCPRHVRTYIHRIGRTARAGYLGTAVTLITEDDRVGFQRILTTAGKPALEEIKVSPVAGDLW</sequence>
<keyword evidence="2 6" id="KW-0378">Hydrolase</keyword>
<evidence type="ECO:0000313" key="10">
    <source>
        <dbReference type="Proteomes" id="UP000092462"/>
    </source>
</evidence>
<dbReference type="CDD" id="cd18787">
    <property type="entry name" value="SF2_C_DEAD"/>
    <property type="match status" value="1"/>
</dbReference>
<dbReference type="CDD" id="cd17956">
    <property type="entry name" value="DEADc_DDX51"/>
    <property type="match status" value="1"/>
</dbReference>
<dbReference type="PROSITE" id="PS51194">
    <property type="entry name" value="HELICASE_CTER"/>
    <property type="match status" value="1"/>
</dbReference>
<dbReference type="Gene3D" id="3.40.50.300">
    <property type="entry name" value="P-loop containing nucleotide triphosphate hydrolases"/>
    <property type="match status" value="2"/>
</dbReference>
<evidence type="ECO:0000256" key="8">
    <source>
        <dbReference type="SAM" id="MobiDB-lite"/>
    </source>
</evidence>
<dbReference type="Pfam" id="PF00271">
    <property type="entry name" value="Helicase_C"/>
    <property type="match status" value="1"/>
</dbReference>
<dbReference type="PROSITE" id="PS00039">
    <property type="entry name" value="DEAD_ATP_HELICASE"/>
    <property type="match status" value="1"/>
</dbReference>
<dbReference type="EC" id="3.6.4.13" evidence="7"/>
<evidence type="ECO:0000256" key="7">
    <source>
        <dbReference type="RuleBase" id="RU365068"/>
    </source>
</evidence>
<keyword evidence="10" id="KW-1185">Reference proteome</keyword>
<dbReference type="GO" id="GO:0005524">
    <property type="term" value="F:ATP binding"/>
    <property type="evidence" value="ECO:0007669"/>
    <property type="project" value="UniProtKB-UniRule"/>
</dbReference>
<feature type="region of interest" description="Disordered" evidence="8">
    <location>
        <begin position="33"/>
        <end position="70"/>
    </location>
</feature>
<protein>
    <recommendedName>
        <fullName evidence="7">ATP-dependent RNA helicase</fullName>
        <ecNumber evidence="7">3.6.4.13</ecNumber>
    </recommendedName>
</protein>
<keyword evidence="4 6" id="KW-0067">ATP-binding</keyword>
<dbReference type="GO" id="GO:0003723">
    <property type="term" value="F:RNA binding"/>
    <property type="evidence" value="ECO:0007669"/>
    <property type="project" value="UniProtKB-UniRule"/>
</dbReference>